<evidence type="ECO:0000313" key="2">
    <source>
        <dbReference type="Proteomes" id="UP001265550"/>
    </source>
</evidence>
<comment type="caution">
    <text evidence="1">The sequence shown here is derived from an EMBL/GenBank/DDBJ whole genome shotgun (WGS) entry which is preliminary data.</text>
</comment>
<proteinExistence type="predicted"/>
<evidence type="ECO:0008006" key="3">
    <source>
        <dbReference type="Google" id="ProtNLM"/>
    </source>
</evidence>
<gene>
    <name evidence="1" type="ORF">J2X09_001014</name>
</gene>
<organism evidence="1 2">
    <name type="scientific">Hydrogenophaga laconesensis</name>
    <dbReference type="NCBI Taxonomy" id="1805971"/>
    <lineage>
        <taxon>Bacteria</taxon>
        <taxon>Pseudomonadati</taxon>
        <taxon>Pseudomonadota</taxon>
        <taxon>Betaproteobacteria</taxon>
        <taxon>Burkholderiales</taxon>
        <taxon>Comamonadaceae</taxon>
        <taxon>Hydrogenophaga</taxon>
    </lineage>
</organism>
<dbReference type="Proteomes" id="UP001265550">
    <property type="component" value="Unassembled WGS sequence"/>
</dbReference>
<dbReference type="RefSeq" id="WP_204732844.1">
    <property type="nucleotide sequence ID" value="NZ_JAVDWE010000002.1"/>
</dbReference>
<dbReference type="EMBL" id="JAVDWE010000002">
    <property type="protein sequence ID" value="MDR7093282.1"/>
    <property type="molecule type" value="Genomic_DNA"/>
</dbReference>
<accession>A0ABU1V756</accession>
<reference evidence="1 2" key="1">
    <citation type="submission" date="2023-07" db="EMBL/GenBank/DDBJ databases">
        <title>Sorghum-associated microbial communities from plants grown in Nebraska, USA.</title>
        <authorList>
            <person name="Schachtman D."/>
        </authorList>
    </citation>
    <scope>NUCLEOTIDE SEQUENCE [LARGE SCALE GENOMIC DNA]</scope>
    <source>
        <strain evidence="1 2">BE240</strain>
    </source>
</reference>
<name>A0ABU1V756_9BURK</name>
<dbReference type="PROSITE" id="PS51257">
    <property type="entry name" value="PROKAR_LIPOPROTEIN"/>
    <property type="match status" value="1"/>
</dbReference>
<sequence>MRTHPLLRHARLFAAAGALFALGGCASVYLVDNQVQSYARWADQAAKPGTPVTVPQAPQIYRFERLPSQREGRIATGQDELEKLTETAMAKVGWTHAAPGTAAPWVVQVDAGTLRLPRAPWESPYDPFWGGGYWGGFGPGYGYAMPGRDYVVTGRGQIIWMPVYPRIETPYYKREVSLVIRHAATGKVVYETRSAHDGRWNSSSGLWSAMLDAALRDFPAPPEGVRQVNIEVPR</sequence>
<protein>
    <recommendedName>
        <fullName evidence="3">DUF4136 domain-containing protein</fullName>
    </recommendedName>
</protein>
<keyword evidence="2" id="KW-1185">Reference proteome</keyword>
<evidence type="ECO:0000313" key="1">
    <source>
        <dbReference type="EMBL" id="MDR7093282.1"/>
    </source>
</evidence>